<reference evidence="1 2" key="1">
    <citation type="journal article" date="2014" name="BMC Genomics">
        <title>Comparison of environmental and isolate Sulfobacillus genomes reveals diverse carbon, sulfur, nitrogen, and hydrogen metabolisms.</title>
        <authorList>
            <person name="Justice N.B."/>
            <person name="Norman A."/>
            <person name="Brown C.T."/>
            <person name="Singh A."/>
            <person name="Thomas B.C."/>
            <person name="Banfield J.F."/>
        </authorList>
    </citation>
    <scope>NUCLEOTIDE SEQUENCE [LARGE SCALE GENOMIC DNA]</scope>
    <source>
        <strain evidence="1">AMDSBA3</strain>
    </source>
</reference>
<comment type="caution">
    <text evidence="1">The sequence shown here is derived from an EMBL/GenBank/DDBJ whole genome shotgun (WGS) entry which is preliminary data.</text>
</comment>
<proteinExistence type="predicted"/>
<dbReference type="Pfam" id="PF11753">
    <property type="entry name" value="DUF3310"/>
    <property type="match status" value="1"/>
</dbReference>
<gene>
    <name evidence="1" type="ORF">C7B45_03525</name>
</gene>
<dbReference type="Proteomes" id="UP000241848">
    <property type="component" value="Unassembled WGS sequence"/>
</dbReference>
<dbReference type="EMBL" id="PXYV01000006">
    <property type="protein sequence ID" value="PSR23412.1"/>
    <property type="molecule type" value="Genomic_DNA"/>
</dbReference>
<dbReference type="InterPro" id="IPR021739">
    <property type="entry name" value="SaV-like"/>
</dbReference>
<protein>
    <submittedName>
        <fullName evidence="1">Uncharacterized protein</fullName>
    </submittedName>
</protein>
<dbReference type="AlphaFoldDB" id="A0A2T2WME4"/>
<sequence>MPHDPVNCPDHYTFGGIETIDYLKAKLSAEEFAGFC</sequence>
<organism evidence="1 2">
    <name type="scientific">Sulfobacillus acidophilus</name>
    <dbReference type="NCBI Taxonomy" id="53633"/>
    <lineage>
        <taxon>Bacteria</taxon>
        <taxon>Bacillati</taxon>
        <taxon>Bacillota</taxon>
        <taxon>Clostridia</taxon>
        <taxon>Eubacteriales</taxon>
        <taxon>Clostridiales Family XVII. Incertae Sedis</taxon>
        <taxon>Sulfobacillus</taxon>
    </lineage>
</organism>
<evidence type="ECO:0000313" key="1">
    <source>
        <dbReference type="EMBL" id="PSR23412.1"/>
    </source>
</evidence>
<evidence type="ECO:0000313" key="2">
    <source>
        <dbReference type="Proteomes" id="UP000241848"/>
    </source>
</evidence>
<name>A0A2T2WME4_9FIRM</name>
<accession>A0A2T2WME4</accession>